<dbReference type="SMART" id="SM00034">
    <property type="entry name" value="CLECT"/>
    <property type="match status" value="3"/>
</dbReference>
<dbReference type="EMBL" id="CADEPI010000052">
    <property type="protein sequence ID" value="CAB3370426.1"/>
    <property type="molecule type" value="Genomic_DNA"/>
</dbReference>
<proteinExistence type="predicted"/>
<dbReference type="Gene3D" id="3.10.100.10">
    <property type="entry name" value="Mannose-Binding Protein A, subunit A"/>
    <property type="match status" value="3"/>
</dbReference>
<dbReference type="CDD" id="cd00037">
    <property type="entry name" value="CLECT"/>
    <property type="match status" value="3"/>
</dbReference>
<feature type="domain" description="C-type lectin" evidence="1">
    <location>
        <begin position="386"/>
        <end position="500"/>
    </location>
</feature>
<feature type="domain" description="C-type lectin" evidence="1">
    <location>
        <begin position="202"/>
        <end position="332"/>
    </location>
</feature>
<name>A0A8S1CQE5_9INSE</name>
<reference evidence="2 3" key="1">
    <citation type="submission" date="2020-04" db="EMBL/GenBank/DDBJ databases">
        <authorList>
            <person name="Alioto T."/>
            <person name="Alioto T."/>
            <person name="Gomez Garrido J."/>
        </authorList>
    </citation>
    <scope>NUCLEOTIDE SEQUENCE [LARGE SCALE GENOMIC DNA]</scope>
</reference>
<gene>
    <name evidence="2" type="ORF">CLODIP_2_CD10685</name>
</gene>
<accession>A0A8S1CQE5</accession>
<evidence type="ECO:0000313" key="3">
    <source>
        <dbReference type="Proteomes" id="UP000494165"/>
    </source>
</evidence>
<evidence type="ECO:0000313" key="2">
    <source>
        <dbReference type="EMBL" id="CAB3370426.1"/>
    </source>
</evidence>
<dbReference type="InterPro" id="IPR016186">
    <property type="entry name" value="C-type_lectin-like/link_sf"/>
</dbReference>
<dbReference type="PROSITE" id="PS50041">
    <property type="entry name" value="C_TYPE_LECTIN_2"/>
    <property type="match status" value="3"/>
</dbReference>
<dbReference type="OrthoDB" id="2142683at2759"/>
<dbReference type="InterPro" id="IPR001304">
    <property type="entry name" value="C-type_lectin-like"/>
</dbReference>
<keyword evidence="3" id="KW-1185">Reference proteome</keyword>
<dbReference type="AlphaFoldDB" id="A0A8S1CQE5"/>
<protein>
    <recommendedName>
        <fullName evidence="1">C-type lectin domain-containing protein</fullName>
    </recommendedName>
</protein>
<sequence>MLKSFLQPIPCKLNCTAFNSYQKKNPTPKPAPTEGFMQTANNCSKNTLYYVSNVTATRNEAALRCKAMNMTLLSVPSLEALDCVSSLNGSSTYWTSGSSEDLNCDLEKQYAWCSTGENISSELISSSKFWLPTTTAPSTQERCLAFVNSGGSGMVHKNCNDSLQYICVYTVDCPNLCTKNDSLFDSAGNLINKSSYGVWINTGNYTYLLGNKPMTWLNNHKQCCALGMEALNIENAFEQLGLTNLTISFKDNWKANFNYWTSGTRKGSPLIRWAWCKSAGPALFTQDLTWERGQPDNKGGNETCTHFRFNFNTSKTILTDRNCSNLLIFACEREIITTPPPLCIATCPTSNCTRNATLFDSTGTELNDFFSYGNWYDGCGRSILTYTKTPSNWSTARDNCCKIGLTLASMETAGKLSCFSKIVSKFSPATLGDFWISGTDLGCDSNFRWCSLNRGFVDAELKWKPGHPQIGLHCVYLEVRNESVLLVTANCTEEKDFLCEMRKKNTIQRAMQVECAETWDITPEQIEMLLEASQFITANISINLKCFLKCIGVEVGLV</sequence>
<organism evidence="2 3">
    <name type="scientific">Cloeon dipterum</name>
    <dbReference type="NCBI Taxonomy" id="197152"/>
    <lineage>
        <taxon>Eukaryota</taxon>
        <taxon>Metazoa</taxon>
        <taxon>Ecdysozoa</taxon>
        <taxon>Arthropoda</taxon>
        <taxon>Hexapoda</taxon>
        <taxon>Insecta</taxon>
        <taxon>Pterygota</taxon>
        <taxon>Palaeoptera</taxon>
        <taxon>Ephemeroptera</taxon>
        <taxon>Pisciforma</taxon>
        <taxon>Baetidae</taxon>
        <taxon>Cloeon</taxon>
    </lineage>
</organism>
<evidence type="ECO:0000259" key="1">
    <source>
        <dbReference type="PROSITE" id="PS50041"/>
    </source>
</evidence>
<dbReference type="SUPFAM" id="SSF56436">
    <property type="entry name" value="C-type lectin-like"/>
    <property type="match status" value="3"/>
</dbReference>
<dbReference type="Pfam" id="PF00059">
    <property type="entry name" value="Lectin_C"/>
    <property type="match status" value="2"/>
</dbReference>
<comment type="caution">
    <text evidence="2">The sequence shown here is derived from an EMBL/GenBank/DDBJ whole genome shotgun (WGS) entry which is preliminary data.</text>
</comment>
<dbReference type="InterPro" id="IPR016187">
    <property type="entry name" value="CTDL_fold"/>
</dbReference>
<feature type="domain" description="C-type lectin" evidence="1">
    <location>
        <begin position="44"/>
        <end position="168"/>
    </location>
</feature>
<dbReference type="Proteomes" id="UP000494165">
    <property type="component" value="Unassembled WGS sequence"/>
</dbReference>